<dbReference type="PROSITE" id="PS50209">
    <property type="entry name" value="CARD"/>
    <property type="match status" value="1"/>
</dbReference>
<dbReference type="AlphaFoldDB" id="A0A2T7PM22"/>
<keyword evidence="3" id="KW-1185">Reference proteome</keyword>
<protein>
    <recommendedName>
        <fullName evidence="1">CARD domain-containing protein</fullName>
    </recommendedName>
</protein>
<evidence type="ECO:0000259" key="1">
    <source>
        <dbReference type="PROSITE" id="PS50209"/>
    </source>
</evidence>
<dbReference type="InterPro" id="IPR001315">
    <property type="entry name" value="CARD"/>
</dbReference>
<proteinExistence type="predicted"/>
<dbReference type="Proteomes" id="UP000245119">
    <property type="component" value="Linkage Group LG3"/>
</dbReference>
<sequence length="253" mass="29336">MASERTEAAEGVEAIKRDNNNRSADDLYIRNDHELQDFWRAILPAFVRTVDPRESGLMDQLFAEDMLSESDVESLCGKHVVTRRDQARKLAVSLMKYRWNEFMTMVAPALCTAKYTHIIPCKYWITNDDQRTEMTSLRGNGMTTTELCLRHIIKHRLRPAALADMLFHRHYMSFEEYRMFISEETSSNSDKWTKIFSTLSKPPSPQAAKETESDLRQRLSRHINVPDSLSDILLRGLPCCCKERSRENSRGKV</sequence>
<feature type="domain" description="CARD" evidence="1">
    <location>
        <begin position="46"/>
        <end position="98"/>
    </location>
</feature>
<comment type="caution">
    <text evidence="2">The sequence shown here is derived from an EMBL/GenBank/DDBJ whole genome shotgun (WGS) entry which is preliminary data.</text>
</comment>
<organism evidence="2 3">
    <name type="scientific">Pomacea canaliculata</name>
    <name type="common">Golden apple snail</name>
    <dbReference type="NCBI Taxonomy" id="400727"/>
    <lineage>
        <taxon>Eukaryota</taxon>
        <taxon>Metazoa</taxon>
        <taxon>Spiralia</taxon>
        <taxon>Lophotrochozoa</taxon>
        <taxon>Mollusca</taxon>
        <taxon>Gastropoda</taxon>
        <taxon>Caenogastropoda</taxon>
        <taxon>Architaenioglossa</taxon>
        <taxon>Ampullarioidea</taxon>
        <taxon>Ampullariidae</taxon>
        <taxon>Pomacea</taxon>
    </lineage>
</organism>
<accession>A0A2T7PM22</accession>
<evidence type="ECO:0000313" key="3">
    <source>
        <dbReference type="Proteomes" id="UP000245119"/>
    </source>
</evidence>
<name>A0A2T7PM22_POMCA</name>
<dbReference type="InterPro" id="IPR011029">
    <property type="entry name" value="DEATH-like_dom_sf"/>
</dbReference>
<reference evidence="2 3" key="1">
    <citation type="submission" date="2018-04" db="EMBL/GenBank/DDBJ databases">
        <title>The genome of golden apple snail Pomacea canaliculata provides insight into stress tolerance and invasive adaptation.</title>
        <authorList>
            <person name="Liu C."/>
            <person name="Liu B."/>
            <person name="Ren Y."/>
            <person name="Zhang Y."/>
            <person name="Wang H."/>
            <person name="Li S."/>
            <person name="Jiang F."/>
            <person name="Yin L."/>
            <person name="Zhang G."/>
            <person name="Qian W."/>
            <person name="Fan W."/>
        </authorList>
    </citation>
    <scope>NUCLEOTIDE SEQUENCE [LARGE SCALE GENOMIC DNA]</scope>
    <source>
        <strain evidence="2">SZHN2017</strain>
        <tissue evidence="2">Muscle</tissue>
    </source>
</reference>
<dbReference type="OrthoDB" id="6208001at2759"/>
<evidence type="ECO:0000313" key="2">
    <source>
        <dbReference type="EMBL" id="PVD34475.1"/>
    </source>
</evidence>
<dbReference type="GO" id="GO:0042981">
    <property type="term" value="P:regulation of apoptotic process"/>
    <property type="evidence" value="ECO:0007669"/>
    <property type="project" value="InterPro"/>
</dbReference>
<gene>
    <name evidence="2" type="ORF">C0Q70_05750</name>
</gene>
<dbReference type="SUPFAM" id="SSF47986">
    <property type="entry name" value="DEATH domain"/>
    <property type="match status" value="1"/>
</dbReference>
<dbReference type="EMBL" id="PZQS01000003">
    <property type="protein sequence ID" value="PVD34475.1"/>
    <property type="molecule type" value="Genomic_DNA"/>
</dbReference>